<evidence type="ECO:0000313" key="1">
    <source>
        <dbReference type="EMBL" id="SNB71683.1"/>
    </source>
</evidence>
<sequence length="121" mass="13284">MIQHYKWDADGVEMSPEVEAAHVLMAGRIYSVHLLVAEFMILDLALRRNEFSSIPLRTGVARSRDIAVLLAAAVAAEDRKEVASKRNLLAMVESSPSPLQRLSRLLEASIAADEAALRSKS</sequence>
<keyword evidence="2" id="KW-1185">Reference proteome</keyword>
<dbReference type="RefSeq" id="WP_088520648.1">
    <property type="nucleotide sequence ID" value="NZ_FYDG01000004.1"/>
</dbReference>
<evidence type="ECO:0000313" key="2">
    <source>
        <dbReference type="Proteomes" id="UP000198418"/>
    </source>
</evidence>
<gene>
    <name evidence="1" type="ORF">SAMN06265338_104194</name>
</gene>
<dbReference type="EMBL" id="FYDG01000004">
    <property type="protein sequence ID" value="SNB71683.1"/>
    <property type="molecule type" value="Genomic_DNA"/>
</dbReference>
<dbReference type="AlphaFoldDB" id="A0A212RGY9"/>
<dbReference type="Proteomes" id="UP000198418">
    <property type="component" value="Unassembled WGS sequence"/>
</dbReference>
<accession>A0A212RGY9</accession>
<name>A0A212RGY9_RHOAC</name>
<proteinExistence type="predicted"/>
<protein>
    <submittedName>
        <fullName evidence="1">Uncharacterized protein</fullName>
    </submittedName>
</protein>
<reference evidence="2" key="1">
    <citation type="submission" date="2017-06" db="EMBL/GenBank/DDBJ databases">
        <authorList>
            <person name="Varghese N."/>
            <person name="Submissions S."/>
        </authorList>
    </citation>
    <scope>NUCLEOTIDE SEQUENCE [LARGE SCALE GENOMIC DNA]</scope>
    <source>
        <strain evidence="2">DSM 137</strain>
    </source>
</reference>
<organism evidence="1 2">
    <name type="scientific">Rhodoblastus acidophilus</name>
    <name type="common">Rhodopseudomonas acidophila</name>
    <dbReference type="NCBI Taxonomy" id="1074"/>
    <lineage>
        <taxon>Bacteria</taxon>
        <taxon>Pseudomonadati</taxon>
        <taxon>Pseudomonadota</taxon>
        <taxon>Alphaproteobacteria</taxon>
        <taxon>Hyphomicrobiales</taxon>
        <taxon>Rhodoblastaceae</taxon>
        <taxon>Rhodoblastus</taxon>
    </lineage>
</organism>